<name>A0A7K3UEP6_9HYPH</name>
<comment type="caution">
    <text evidence="2">The sequence shown here is derived from an EMBL/GenBank/DDBJ whole genome shotgun (WGS) entry which is preliminary data.</text>
</comment>
<evidence type="ECO:0000313" key="3">
    <source>
        <dbReference type="Proteomes" id="UP000471753"/>
    </source>
</evidence>
<proteinExistence type="predicted"/>
<organism evidence="2 3">
    <name type="scientific">Rhizobium phaseoli</name>
    <dbReference type="NCBI Taxonomy" id="396"/>
    <lineage>
        <taxon>Bacteria</taxon>
        <taxon>Pseudomonadati</taxon>
        <taxon>Pseudomonadota</taxon>
        <taxon>Alphaproteobacteria</taxon>
        <taxon>Hyphomicrobiales</taxon>
        <taxon>Rhizobiaceae</taxon>
        <taxon>Rhizobium/Agrobacterium group</taxon>
        <taxon>Rhizobium</taxon>
    </lineage>
</organism>
<reference evidence="2 3" key="1">
    <citation type="submission" date="2019-12" db="EMBL/GenBank/DDBJ databases">
        <title>Rhizobium genotypes associated with high levels of biological nitrogen fixation by grain legumes in a temperate-maritime cropping system.</title>
        <authorList>
            <person name="Maluk M."/>
            <person name="Francesc Ferrando Molina F."/>
            <person name="Lopez Del Egido L."/>
            <person name="Lafos M."/>
            <person name="Langarica-Fuentes A."/>
            <person name="Gebre Yohannes G."/>
            <person name="Young M.W."/>
            <person name="Martin P."/>
            <person name="Gantlett R."/>
            <person name="Kenicer G."/>
            <person name="Hawes C."/>
            <person name="Begg G.S."/>
            <person name="Quilliam R.S."/>
            <person name="Squire G.R."/>
            <person name="Poole P.S."/>
            <person name="Young P.W."/>
            <person name="Iannetta P.M."/>
            <person name="James E.K."/>
        </authorList>
    </citation>
    <scope>NUCLEOTIDE SEQUENCE [LARGE SCALE GENOMIC DNA]</scope>
    <source>
        <strain evidence="2 3">JHI366</strain>
    </source>
</reference>
<keyword evidence="1" id="KW-0472">Membrane</keyword>
<accession>A0A7K3UEP6</accession>
<keyword evidence="1" id="KW-0812">Transmembrane</keyword>
<dbReference type="AlphaFoldDB" id="A0A7K3UEP6"/>
<evidence type="ECO:0000256" key="1">
    <source>
        <dbReference type="SAM" id="Phobius"/>
    </source>
</evidence>
<keyword evidence="1" id="KW-1133">Transmembrane helix</keyword>
<feature type="transmembrane region" description="Helical" evidence="1">
    <location>
        <begin position="52"/>
        <end position="73"/>
    </location>
</feature>
<dbReference type="RefSeq" id="WP_164011393.1">
    <property type="nucleotide sequence ID" value="NZ_WUFT01000010.1"/>
</dbReference>
<dbReference type="EMBL" id="WUFT01000010">
    <property type="protein sequence ID" value="NEJ72152.1"/>
    <property type="molecule type" value="Genomic_DNA"/>
</dbReference>
<evidence type="ECO:0000313" key="2">
    <source>
        <dbReference type="EMBL" id="NEJ72152.1"/>
    </source>
</evidence>
<gene>
    <name evidence="2" type="ORF">GR197_16685</name>
</gene>
<protein>
    <submittedName>
        <fullName evidence="2">Uncharacterized protein</fullName>
    </submittedName>
</protein>
<dbReference type="Proteomes" id="UP000471753">
    <property type="component" value="Unassembled WGS sequence"/>
</dbReference>
<sequence length="530" mass="58236">MCCQGKGHNQGAENNQLGVSYPCRAIDRLISSKRGRAPRSEQLWRNRKGTMMLRILSGFFSLLLLSCLSWSAFAADNACPQRETILSFSDIVLADRGALPPLIAKRYGAEAAYLKIRYAPLSDEETRSLLQTLLALNVRTADDLAYAWHIHREGYEATIASLGQEQFDMLVTTLGTSTIRALLLNEGGEDILMKRLAPIATEPRSKAPGAFTNGGSAVAAAIIDQPDEFKKRIVLAAEGQGLVDIAAYVSASENNPQAWNTFLKRGAGKPSLYLLYASQMRAMVGNPRLERPNVQSALQQDAIHRIQMATAFEPEQDFLLNLLNQTGAIGSVDRMARILMQQIQSGAIRRNGTMDAAWLFAYRSAVYFLGHSQIDPPLDRLPYSGRRYVRSSGIFMMRDVLDRLLAVEALQPYVTGKVSDVPPWPAGVSDKIKADWPRWTEMAAKVRDGTVSPTLAADPATFGIVTELLFAKADQPVLQAFVEQAPAGQARVSVANDFAIPLDRACAAYLYHPTEAGTLQGQPIFKFDTR</sequence>